<evidence type="ECO:0000313" key="3">
    <source>
        <dbReference type="Proteomes" id="UP001139103"/>
    </source>
</evidence>
<accession>A0A9X1MK51</accession>
<gene>
    <name evidence="2" type="ORF">LOC68_04735</name>
</gene>
<dbReference type="RefSeq" id="WP_230216283.1">
    <property type="nucleotide sequence ID" value="NZ_JAJKFT010000004.1"/>
</dbReference>
<name>A0A9X1MK51_9BACT</name>
<sequence length="75" mass="8148">MIFGLKTLFVLVCGVSICFAVAVNTHPIFALPMGVILCWSMISSYNPELGAEFEQEAFYGIVISILTAVVVYVSL</sequence>
<keyword evidence="3" id="KW-1185">Reference proteome</keyword>
<reference evidence="2" key="1">
    <citation type="submission" date="2021-11" db="EMBL/GenBank/DDBJ databases">
        <title>Genome sequence.</title>
        <authorList>
            <person name="Sun Q."/>
        </authorList>
    </citation>
    <scope>NUCLEOTIDE SEQUENCE</scope>
    <source>
        <strain evidence="2">JC732</strain>
    </source>
</reference>
<keyword evidence="1" id="KW-1133">Transmembrane helix</keyword>
<dbReference type="Proteomes" id="UP001139103">
    <property type="component" value="Unassembled WGS sequence"/>
</dbReference>
<evidence type="ECO:0000256" key="1">
    <source>
        <dbReference type="SAM" id="Phobius"/>
    </source>
</evidence>
<dbReference type="EMBL" id="JAJKFT010000004">
    <property type="protein sequence ID" value="MCC9627690.1"/>
    <property type="molecule type" value="Genomic_DNA"/>
</dbReference>
<organism evidence="2 3">
    <name type="scientific">Blastopirellula sediminis</name>
    <dbReference type="NCBI Taxonomy" id="2894196"/>
    <lineage>
        <taxon>Bacteria</taxon>
        <taxon>Pseudomonadati</taxon>
        <taxon>Planctomycetota</taxon>
        <taxon>Planctomycetia</taxon>
        <taxon>Pirellulales</taxon>
        <taxon>Pirellulaceae</taxon>
        <taxon>Blastopirellula</taxon>
    </lineage>
</organism>
<keyword evidence="1" id="KW-0812">Transmembrane</keyword>
<protein>
    <submittedName>
        <fullName evidence="2">Uncharacterized protein</fullName>
    </submittedName>
</protein>
<comment type="caution">
    <text evidence="2">The sequence shown here is derived from an EMBL/GenBank/DDBJ whole genome shotgun (WGS) entry which is preliminary data.</text>
</comment>
<dbReference type="AlphaFoldDB" id="A0A9X1MK51"/>
<feature type="transmembrane region" description="Helical" evidence="1">
    <location>
        <begin position="57"/>
        <end position="74"/>
    </location>
</feature>
<keyword evidence="1" id="KW-0472">Membrane</keyword>
<evidence type="ECO:0000313" key="2">
    <source>
        <dbReference type="EMBL" id="MCC9627690.1"/>
    </source>
</evidence>
<proteinExistence type="predicted"/>